<evidence type="ECO:0000313" key="2">
    <source>
        <dbReference type="Proteomes" id="UP001146120"/>
    </source>
</evidence>
<proteinExistence type="predicted"/>
<dbReference type="Proteomes" id="UP001146120">
    <property type="component" value="Unassembled WGS sequence"/>
</dbReference>
<gene>
    <name evidence="1" type="ORF">N0F65_005231</name>
</gene>
<name>A0AAV2YQR6_9STRA</name>
<accession>A0AAV2YQR6</accession>
<comment type="caution">
    <text evidence="1">The sequence shown here is derived from an EMBL/GenBank/DDBJ whole genome shotgun (WGS) entry which is preliminary data.</text>
</comment>
<reference evidence="1" key="2">
    <citation type="journal article" date="2023" name="Microbiol Resour">
        <title>Decontamination and Annotation of the Draft Genome Sequence of the Oomycete Lagenidium giganteum ARSEF 373.</title>
        <authorList>
            <person name="Morgan W.R."/>
            <person name="Tartar A."/>
        </authorList>
    </citation>
    <scope>NUCLEOTIDE SEQUENCE</scope>
    <source>
        <strain evidence="1">ARSEF 373</strain>
    </source>
</reference>
<evidence type="ECO:0000313" key="1">
    <source>
        <dbReference type="EMBL" id="DAZ95539.1"/>
    </source>
</evidence>
<organism evidence="1 2">
    <name type="scientific">Lagenidium giganteum</name>
    <dbReference type="NCBI Taxonomy" id="4803"/>
    <lineage>
        <taxon>Eukaryota</taxon>
        <taxon>Sar</taxon>
        <taxon>Stramenopiles</taxon>
        <taxon>Oomycota</taxon>
        <taxon>Peronosporomycetes</taxon>
        <taxon>Pythiales</taxon>
        <taxon>Pythiaceae</taxon>
    </lineage>
</organism>
<protein>
    <submittedName>
        <fullName evidence="1">Uncharacterized protein</fullName>
    </submittedName>
</protein>
<keyword evidence="2" id="KW-1185">Reference proteome</keyword>
<dbReference type="EMBL" id="DAKRPA010000200">
    <property type="protein sequence ID" value="DAZ95539.1"/>
    <property type="molecule type" value="Genomic_DNA"/>
</dbReference>
<sequence length="27" mass="3086">MEDITPLVPALQARYLLIKCTIRARTV</sequence>
<dbReference type="AlphaFoldDB" id="A0AAV2YQR6"/>
<reference evidence="1" key="1">
    <citation type="submission" date="2022-11" db="EMBL/GenBank/DDBJ databases">
        <authorList>
            <person name="Morgan W.R."/>
            <person name="Tartar A."/>
        </authorList>
    </citation>
    <scope>NUCLEOTIDE SEQUENCE</scope>
    <source>
        <strain evidence="1">ARSEF 373</strain>
    </source>
</reference>